<dbReference type="EMBL" id="JAKFGM010000001">
    <property type="protein sequence ID" value="MCF2513715.1"/>
    <property type="molecule type" value="Genomic_DNA"/>
</dbReference>
<feature type="transmembrane region" description="Helical" evidence="1">
    <location>
        <begin position="97"/>
        <end position="114"/>
    </location>
</feature>
<feature type="transmembrane region" description="Helical" evidence="1">
    <location>
        <begin position="156"/>
        <end position="181"/>
    </location>
</feature>
<dbReference type="RefSeq" id="WP_235066215.1">
    <property type="nucleotide sequence ID" value="NZ_JAKFGM010000001.1"/>
</dbReference>
<gene>
    <name evidence="2" type="ORF">LVY65_01350</name>
</gene>
<feature type="transmembrane region" description="Helical" evidence="1">
    <location>
        <begin position="351"/>
        <end position="373"/>
    </location>
</feature>
<feature type="transmembrane region" description="Helical" evidence="1">
    <location>
        <begin position="313"/>
        <end position="331"/>
    </location>
</feature>
<feature type="transmembrane region" description="Helical" evidence="1">
    <location>
        <begin position="282"/>
        <end position="307"/>
    </location>
</feature>
<feature type="transmembrane region" description="Helical" evidence="1">
    <location>
        <begin position="120"/>
        <end position="144"/>
    </location>
</feature>
<evidence type="ECO:0000256" key="1">
    <source>
        <dbReference type="SAM" id="Phobius"/>
    </source>
</evidence>
<protein>
    <submittedName>
        <fullName evidence="2">NnrS family protein</fullName>
    </submittedName>
</protein>
<keyword evidence="1" id="KW-0812">Transmembrane</keyword>
<name>A0A9X1TW51_9SPHN</name>
<proteinExistence type="predicted"/>
<comment type="caution">
    <text evidence="2">The sequence shown here is derived from an EMBL/GenBank/DDBJ whole genome shotgun (WGS) entry which is preliminary data.</text>
</comment>
<keyword evidence="3" id="KW-1185">Reference proteome</keyword>
<reference evidence="2" key="1">
    <citation type="submission" date="2022-01" db="EMBL/GenBank/DDBJ databases">
        <authorList>
            <person name="Jo J.-H."/>
            <person name="Im W.-T."/>
        </authorList>
    </citation>
    <scope>NUCLEOTIDE SEQUENCE</scope>
    <source>
        <strain evidence="2">G124</strain>
    </source>
</reference>
<keyword evidence="1" id="KW-0472">Membrane</keyword>
<evidence type="ECO:0000313" key="3">
    <source>
        <dbReference type="Proteomes" id="UP001139410"/>
    </source>
</evidence>
<dbReference type="InterPro" id="IPR010266">
    <property type="entry name" value="NnrS"/>
</dbReference>
<feature type="transmembrane region" description="Helical" evidence="1">
    <location>
        <begin position="252"/>
        <end position="270"/>
    </location>
</feature>
<dbReference type="AlphaFoldDB" id="A0A9X1TW51"/>
<sequence>MENMIPTRGEQMAALRRASMAAAPPILRGGFRPFFLGGAVWAVVALALWLCVLAGQITIPTAFDALAWHRHEMLFGFVGAVIAGFLLTAIPNWTGRLPIAGAPLASLFGLWLAGRQAVLFSAALGPAVAGLIDVGFYLVLAGVAAREVIEANNRNVPIVGMVLLFGIANGLDHFAAAGILIDPALPWQMAVALVTLLISLIGGRIVPSFTRNWLAKRGDTQGLPGQPSKLDLAAIGLTALALLAWIAAPSGWLPAALLTIASAAQLTRLARWKGWKTVRNPLVLILHIGYAWVPIGLALLAAAQLGAHLPQSAAVHALTAGAMGTMILAVMTRASLGHTGHELRAGPATSVIYLLVTVGAVLRVAAPLSAVDYRTGMEIAALCWLGSFLLFIFTYGPILFAPRLGERS</sequence>
<feature type="transmembrane region" description="Helical" evidence="1">
    <location>
        <begin position="379"/>
        <end position="401"/>
    </location>
</feature>
<keyword evidence="1" id="KW-1133">Transmembrane helix</keyword>
<feature type="transmembrane region" description="Helical" evidence="1">
    <location>
        <begin position="71"/>
        <end position="90"/>
    </location>
</feature>
<accession>A0A9X1TW51</accession>
<dbReference type="Pfam" id="PF05940">
    <property type="entry name" value="NnrS"/>
    <property type="match status" value="1"/>
</dbReference>
<feature type="transmembrane region" description="Helical" evidence="1">
    <location>
        <begin position="34"/>
        <end position="59"/>
    </location>
</feature>
<dbReference type="Proteomes" id="UP001139410">
    <property type="component" value="Unassembled WGS sequence"/>
</dbReference>
<evidence type="ECO:0000313" key="2">
    <source>
        <dbReference type="EMBL" id="MCF2513715.1"/>
    </source>
</evidence>
<feature type="transmembrane region" description="Helical" evidence="1">
    <location>
        <begin position="187"/>
        <end position="207"/>
    </location>
</feature>
<organism evidence="2 3">
    <name type="scientific">Sphingomonas cremea</name>
    <dbReference type="NCBI Taxonomy" id="2904799"/>
    <lineage>
        <taxon>Bacteria</taxon>
        <taxon>Pseudomonadati</taxon>
        <taxon>Pseudomonadota</taxon>
        <taxon>Alphaproteobacteria</taxon>
        <taxon>Sphingomonadales</taxon>
        <taxon>Sphingomonadaceae</taxon>
        <taxon>Sphingomonas</taxon>
    </lineage>
</organism>